<keyword evidence="9" id="KW-1185">Reference proteome</keyword>
<dbReference type="GO" id="GO:0005886">
    <property type="term" value="C:plasma membrane"/>
    <property type="evidence" value="ECO:0007669"/>
    <property type="project" value="TreeGrafter"/>
</dbReference>
<dbReference type="AlphaFoldDB" id="A0AAJ0GYF1"/>
<proteinExistence type="inferred from homology"/>
<feature type="region of interest" description="Disordered" evidence="6">
    <location>
        <begin position="1"/>
        <end position="34"/>
    </location>
</feature>
<evidence type="ECO:0000313" key="9">
    <source>
        <dbReference type="Proteomes" id="UP001273166"/>
    </source>
</evidence>
<keyword evidence="3 7" id="KW-0812">Transmembrane</keyword>
<protein>
    <submittedName>
        <fullName evidence="8">GPR1/FUN34/yaaH family-domain-containing protein</fullName>
    </submittedName>
</protein>
<reference evidence="8" key="1">
    <citation type="journal article" date="2023" name="Mol. Phylogenet. Evol.">
        <title>Genome-scale phylogeny and comparative genomics of the fungal order Sordariales.</title>
        <authorList>
            <person name="Hensen N."/>
            <person name="Bonometti L."/>
            <person name="Westerberg I."/>
            <person name="Brannstrom I.O."/>
            <person name="Guillou S."/>
            <person name="Cros-Aarteil S."/>
            <person name="Calhoun S."/>
            <person name="Haridas S."/>
            <person name="Kuo A."/>
            <person name="Mondo S."/>
            <person name="Pangilinan J."/>
            <person name="Riley R."/>
            <person name="LaButti K."/>
            <person name="Andreopoulos B."/>
            <person name="Lipzen A."/>
            <person name="Chen C."/>
            <person name="Yan M."/>
            <person name="Daum C."/>
            <person name="Ng V."/>
            <person name="Clum A."/>
            <person name="Steindorff A."/>
            <person name="Ohm R.A."/>
            <person name="Martin F."/>
            <person name="Silar P."/>
            <person name="Natvig D.O."/>
            <person name="Lalanne C."/>
            <person name="Gautier V."/>
            <person name="Ament-Velasquez S.L."/>
            <person name="Kruys A."/>
            <person name="Hutchinson M.I."/>
            <person name="Powell A.J."/>
            <person name="Barry K."/>
            <person name="Miller A.N."/>
            <person name="Grigoriev I.V."/>
            <person name="Debuchy R."/>
            <person name="Gladieux P."/>
            <person name="Hiltunen Thoren M."/>
            <person name="Johannesson H."/>
        </authorList>
    </citation>
    <scope>NUCLEOTIDE SEQUENCE</scope>
    <source>
        <strain evidence="8">CBS 333.67</strain>
    </source>
</reference>
<dbReference type="GO" id="GO:0015123">
    <property type="term" value="F:acetate transmembrane transporter activity"/>
    <property type="evidence" value="ECO:0007669"/>
    <property type="project" value="TreeGrafter"/>
</dbReference>
<comment type="caution">
    <text evidence="8">The sequence shown here is derived from an EMBL/GenBank/DDBJ whole genome shotgun (WGS) entry which is preliminary data.</text>
</comment>
<dbReference type="EMBL" id="JAUDZG010000002">
    <property type="protein sequence ID" value="KAK3308468.1"/>
    <property type="molecule type" value="Genomic_DNA"/>
</dbReference>
<dbReference type="Proteomes" id="UP001273166">
    <property type="component" value="Unassembled WGS sequence"/>
</dbReference>
<sequence>MLRGPICRREGPPQHTTDGQTQPQPPPTHAATMSIRSHSNGHEEVATKVHREHHEHSDGFAELDVAEVEAQARPVQNPYAVVAAQTAPRSLGAGSALAISMFAVTLTGLAMSLMGWRGASVTNAFVGNLFFAAGLGMFVTAQWEMAIGNGFSYTVFAGFGAFYAGYGAILTPAFGVREAYGDDVTMYYNALAFYFIMWMVFTLALLVASLPTNLVFILIFTFVKLAFLFLSASYMALADGKSSATGLLKTGGVFCFLAGLLGWYLTFAMLLQDAIIELPLGDTSRYFGGKRKRA</sequence>
<accession>A0AAJ0GYF1</accession>
<keyword evidence="5 7" id="KW-0472">Membrane</keyword>
<feature type="transmembrane region" description="Helical" evidence="7">
    <location>
        <begin position="153"/>
        <end position="174"/>
    </location>
</feature>
<organism evidence="8 9">
    <name type="scientific">Chaetomium strumarium</name>
    <dbReference type="NCBI Taxonomy" id="1170767"/>
    <lineage>
        <taxon>Eukaryota</taxon>
        <taxon>Fungi</taxon>
        <taxon>Dikarya</taxon>
        <taxon>Ascomycota</taxon>
        <taxon>Pezizomycotina</taxon>
        <taxon>Sordariomycetes</taxon>
        <taxon>Sordariomycetidae</taxon>
        <taxon>Sordariales</taxon>
        <taxon>Chaetomiaceae</taxon>
        <taxon>Chaetomium</taxon>
    </lineage>
</organism>
<evidence type="ECO:0000256" key="7">
    <source>
        <dbReference type="SAM" id="Phobius"/>
    </source>
</evidence>
<evidence type="ECO:0000256" key="1">
    <source>
        <dbReference type="ARBA" id="ARBA00004141"/>
    </source>
</evidence>
<dbReference type="PANTHER" id="PTHR31123">
    <property type="entry name" value="ACCUMULATION OF DYADS PROTEIN 2-RELATED"/>
    <property type="match status" value="1"/>
</dbReference>
<feature type="compositionally biased region" description="Low complexity" evidence="6">
    <location>
        <begin position="13"/>
        <end position="22"/>
    </location>
</feature>
<dbReference type="PANTHER" id="PTHR31123:SF7">
    <property type="entry name" value="MARVEL DOMAIN-CONTAINING PROTEIN"/>
    <property type="match status" value="1"/>
</dbReference>
<comment type="subcellular location">
    <subcellularLocation>
        <location evidence="1">Membrane</location>
        <topology evidence="1">Multi-pass membrane protein</topology>
    </subcellularLocation>
</comment>
<evidence type="ECO:0000256" key="5">
    <source>
        <dbReference type="ARBA" id="ARBA00023136"/>
    </source>
</evidence>
<evidence type="ECO:0000313" key="8">
    <source>
        <dbReference type="EMBL" id="KAK3308468.1"/>
    </source>
</evidence>
<evidence type="ECO:0000256" key="6">
    <source>
        <dbReference type="SAM" id="MobiDB-lite"/>
    </source>
</evidence>
<feature type="transmembrane region" description="Helical" evidence="7">
    <location>
        <begin position="250"/>
        <end position="271"/>
    </location>
</feature>
<dbReference type="InterPro" id="IPR051633">
    <property type="entry name" value="AceTr"/>
</dbReference>
<dbReference type="InterPro" id="IPR000791">
    <property type="entry name" value="Gpr1/Fun34/SatP-like"/>
</dbReference>
<keyword evidence="4 7" id="KW-1133">Transmembrane helix</keyword>
<gene>
    <name evidence="8" type="ORF">B0T15DRAFT_524503</name>
</gene>
<comment type="similarity">
    <text evidence="2">Belongs to the acetate uptake transporter (AceTr) (TC 2.A.96) family.</text>
</comment>
<reference evidence="8" key="2">
    <citation type="submission" date="2023-06" db="EMBL/GenBank/DDBJ databases">
        <authorList>
            <consortium name="Lawrence Berkeley National Laboratory"/>
            <person name="Mondo S.J."/>
            <person name="Hensen N."/>
            <person name="Bonometti L."/>
            <person name="Westerberg I."/>
            <person name="Brannstrom I.O."/>
            <person name="Guillou S."/>
            <person name="Cros-Aarteil S."/>
            <person name="Calhoun S."/>
            <person name="Haridas S."/>
            <person name="Kuo A."/>
            <person name="Pangilinan J."/>
            <person name="Riley R."/>
            <person name="Labutti K."/>
            <person name="Andreopoulos B."/>
            <person name="Lipzen A."/>
            <person name="Chen C."/>
            <person name="Yanf M."/>
            <person name="Daum C."/>
            <person name="Ng V."/>
            <person name="Clum A."/>
            <person name="Steindorff A."/>
            <person name="Ohm R."/>
            <person name="Martin F."/>
            <person name="Silar P."/>
            <person name="Natvig D."/>
            <person name="Lalanne C."/>
            <person name="Gautier V."/>
            <person name="Ament-Velasquez S.L."/>
            <person name="Kruys A."/>
            <person name="Hutchinson M.I."/>
            <person name="Powell A.J."/>
            <person name="Barry K."/>
            <person name="Miller A.N."/>
            <person name="Grigoriev I.V."/>
            <person name="Debuchy R."/>
            <person name="Gladieux P."/>
            <person name="Thoren M.H."/>
            <person name="Johannesson H."/>
        </authorList>
    </citation>
    <scope>NUCLEOTIDE SEQUENCE</scope>
    <source>
        <strain evidence="8">CBS 333.67</strain>
    </source>
</reference>
<dbReference type="GeneID" id="87887598"/>
<dbReference type="Pfam" id="PF01184">
    <property type="entry name" value="Gpr1_Fun34_YaaH"/>
    <property type="match status" value="1"/>
</dbReference>
<evidence type="ECO:0000256" key="3">
    <source>
        <dbReference type="ARBA" id="ARBA00022692"/>
    </source>
</evidence>
<evidence type="ECO:0000256" key="2">
    <source>
        <dbReference type="ARBA" id="ARBA00005587"/>
    </source>
</evidence>
<dbReference type="RefSeq" id="XP_062724248.1">
    <property type="nucleotide sequence ID" value="XM_062868769.1"/>
</dbReference>
<feature type="transmembrane region" description="Helical" evidence="7">
    <location>
        <begin position="186"/>
        <end position="207"/>
    </location>
</feature>
<feature type="transmembrane region" description="Helical" evidence="7">
    <location>
        <begin position="96"/>
        <end position="116"/>
    </location>
</feature>
<feature type="transmembrane region" description="Helical" evidence="7">
    <location>
        <begin position="214"/>
        <end position="238"/>
    </location>
</feature>
<feature type="transmembrane region" description="Helical" evidence="7">
    <location>
        <begin position="122"/>
        <end position="141"/>
    </location>
</feature>
<evidence type="ECO:0000256" key="4">
    <source>
        <dbReference type="ARBA" id="ARBA00022989"/>
    </source>
</evidence>
<name>A0AAJ0GYF1_9PEZI</name>